<protein>
    <submittedName>
        <fullName evidence="2">Uncharacterized protein</fullName>
    </submittedName>
</protein>
<accession>A0ABN3KLE8</accession>
<proteinExistence type="predicted"/>
<comment type="caution">
    <text evidence="2">The sequence shown here is derived from an EMBL/GenBank/DDBJ whole genome shotgun (WGS) entry which is preliminary data.</text>
</comment>
<evidence type="ECO:0000313" key="2">
    <source>
        <dbReference type="EMBL" id="GAA2465212.1"/>
    </source>
</evidence>
<gene>
    <name evidence="2" type="ORF">GCM10010422_02280</name>
</gene>
<evidence type="ECO:0000256" key="1">
    <source>
        <dbReference type="SAM" id="MobiDB-lite"/>
    </source>
</evidence>
<dbReference type="EMBL" id="BAAATL010000001">
    <property type="protein sequence ID" value="GAA2465212.1"/>
    <property type="molecule type" value="Genomic_DNA"/>
</dbReference>
<organism evidence="2 3">
    <name type="scientific">Streptomyces graminearus</name>
    <dbReference type="NCBI Taxonomy" id="284030"/>
    <lineage>
        <taxon>Bacteria</taxon>
        <taxon>Bacillati</taxon>
        <taxon>Actinomycetota</taxon>
        <taxon>Actinomycetes</taxon>
        <taxon>Kitasatosporales</taxon>
        <taxon>Streptomycetaceae</taxon>
        <taxon>Streptomyces</taxon>
    </lineage>
</organism>
<name>A0ABN3KLE8_9ACTN</name>
<sequence length="82" mass="8982">MTEEALRLYDSAEAEAIPAARFAALLTMARSHRWTAQFEKALAALAPRQPEPRTARTGDGRPRTEIVGAAERGPRARRVNGP</sequence>
<keyword evidence="3" id="KW-1185">Reference proteome</keyword>
<feature type="compositionally biased region" description="Basic and acidic residues" evidence="1">
    <location>
        <begin position="50"/>
        <end position="64"/>
    </location>
</feature>
<evidence type="ECO:0000313" key="3">
    <source>
        <dbReference type="Proteomes" id="UP001501721"/>
    </source>
</evidence>
<feature type="region of interest" description="Disordered" evidence="1">
    <location>
        <begin position="47"/>
        <end position="82"/>
    </location>
</feature>
<reference evidence="2 3" key="1">
    <citation type="journal article" date="2019" name="Int. J. Syst. Evol. Microbiol.">
        <title>The Global Catalogue of Microorganisms (GCM) 10K type strain sequencing project: providing services to taxonomists for standard genome sequencing and annotation.</title>
        <authorList>
            <consortium name="The Broad Institute Genomics Platform"/>
            <consortium name="The Broad Institute Genome Sequencing Center for Infectious Disease"/>
            <person name="Wu L."/>
            <person name="Ma J."/>
        </authorList>
    </citation>
    <scope>NUCLEOTIDE SEQUENCE [LARGE SCALE GENOMIC DNA]</scope>
    <source>
        <strain evidence="2 3">JCM 6923</strain>
    </source>
</reference>
<dbReference type="Proteomes" id="UP001501721">
    <property type="component" value="Unassembled WGS sequence"/>
</dbReference>